<reference evidence="2 3" key="1">
    <citation type="submission" date="2021-04" db="EMBL/GenBank/DDBJ databases">
        <title>The genome sequence of Ideonella sp. 3Y2.</title>
        <authorList>
            <person name="Liu Y."/>
        </authorList>
    </citation>
    <scope>NUCLEOTIDE SEQUENCE [LARGE SCALE GENOMIC DNA]</scope>
    <source>
        <strain evidence="2 3">3Y2</strain>
    </source>
</reference>
<comment type="caution">
    <text evidence="2">The sequence shown here is derived from an EMBL/GenBank/DDBJ whole genome shotgun (WGS) entry which is preliminary data.</text>
</comment>
<dbReference type="EMBL" id="JAGQDD010000034">
    <property type="protein sequence ID" value="MBQ0933597.1"/>
    <property type="molecule type" value="Genomic_DNA"/>
</dbReference>
<dbReference type="Pfam" id="PF06114">
    <property type="entry name" value="Peptidase_M78"/>
    <property type="match status" value="1"/>
</dbReference>
<gene>
    <name evidence="2" type="ORF">KAK03_24260</name>
</gene>
<evidence type="ECO:0000313" key="3">
    <source>
        <dbReference type="Proteomes" id="UP000676246"/>
    </source>
</evidence>
<evidence type="ECO:0000313" key="2">
    <source>
        <dbReference type="EMBL" id="MBQ0933597.1"/>
    </source>
</evidence>
<accession>A0A940YJL1</accession>
<organism evidence="2 3">
    <name type="scientific">Ideonella alba</name>
    <dbReference type="NCBI Taxonomy" id="2824118"/>
    <lineage>
        <taxon>Bacteria</taxon>
        <taxon>Pseudomonadati</taxon>
        <taxon>Pseudomonadota</taxon>
        <taxon>Betaproteobacteria</taxon>
        <taxon>Burkholderiales</taxon>
        <taxon>Sphaerotilaceae</taxon>
        <taxon>Ideonella</taxon>
    </lineage>
</organism>
<dbReference type="InterPro" id="IPR052345">
    <property type="entry name" value="Rad_response_metalloprotease"/>
</dbReference>
<dbReference type="AlphaFoldDB" id="A0A940YJL1"/>
<feature type="domain" description="IrrE N-terminal-like" evidence="1">
    <location>
        <begin position="36"/>
        <end position="165"/>
    </location>
</feature>
<keyword evidence="3" id="KW-1185">Reference proteome</keyword>
<dbReference type="Gene3D" id="1.10.10.2910">
    <property type="match status" value="1"/>
</dbReference>
<dbReference type="Proteomes" id="UP000676246">
    <property type="component" value="Unassembled WGS sequence"/>
</dbReference>
<evidence type="ECO:0000259" key="1">
    <source>
        <dbReference type="Pfam" id="PF06114"/>
    </source>
</evidence>
<protein>
    <submittedName>
        <fullName evidence="2">ImmA/IrrE family metallo-endopeptidase</fullName>
    </submittedName>
</protein>
<dbReference type="PANTHER" id="PTHR43236">
    <property type="entry name" value="ANTITOXIN HIGA1"/>
    <property type="match status" value="1"/>
</dbReference>
<proteinExistence type="predicted"/>
<sequence>MMQADPFAFASLLAEQILKGEGVGKLPIDPKAFARAKDIEVVAKPTSSAGVSGMLVRSGNEFAIAYATHLENEGFENFSVGHELGHFFLPGHMDAVIPGGSGMHESRAGFNSKDRYEAEADRFSAGFLMPRFLFFPATETAGSGLAAIEALATLCKTSLHATAIRYAQCTREPVAVIISVGSRIDHCFLSEALKQASGIDRLRKHEAVPRGTATHAFNQDSNNVKKAARVEESCNLQDWFGGKRSLPIGEDVLGLGRYGKTLTVLHSIKLPDAEEEEDEAALIESWTPRFKR</sequence>
<name>A0A940YJL1_9BURK</name>
<dbReference type="PANTHER" id="PTHR43236:SF1">
    <property type="entry name" value="BLL7220 PROTEIN"/>
    <property type="match status" value="1"/>
</dbReference>
<dbReference type="InterPro" id="IPR010359">
    <property type="entry name" value="IrrE_HExxH"/>
</dbReference>